<dbReference type="Proteomes" id="UP000054279">
    <property type="component" value="Unassembled WGS sequence"/>
</dbReference>
<evidence type="ECO:0000313" key="2">
    <source>
        <dbReference type="EMBL" id="KIJ22310.1"/>
    </source>
</evidence>
<dbReference type="AlphaFoldDB" id="A0A0C9UAZ6"/>
<proteinExistence type="predicted"/>
<evidence type="ECO:0000313" key="3">
    <source>
        <dbReference type="Proteomes" id="UP000054279"/>
    </source>
</evidence>
<name>A0A0C9UAZ6_SPHS4</name>
<feature type="region of interest" description="Disordered" evidence="1">
    <location>
        <begin position="1"/>
        <end position="65"/>
    </location>
</feature>
<sequence length="176" mass="19208">MPKHTRASARVSARNKAPPPLPVTPKKPKGRRANDKHSPSHSVGLPITPVSQPRSNGKRSRTNDEVTVLSSDDEIVQINIRVKEEPLGVTPVAKKVLGLNIRGSSPERAVSVKVVKGRKKVIIKEESEDDEVYNKPLAIEEAEEIDNNGKHLGFCLGSPIRLPPGSVKRGNFPLIM</sequence>
<evidence type="ECO:0000256" key="1">
    <source>
        <dbReference type="SAM" id="MobiDB-lite"/>
    </source>
</evidence>
<accession>A0A0C9UAZ6</accession>
<protein>
    <submittedName>
        <fullName evidence="2">Uncharacterized protein</fullName>
    </submittedName>
</protein>
<keyword evidence="3" id="KW-1185">Reference proteome</keyword>
<organism evidence="2 3">
    <name type="scientific">Sphaerobolus stellatus (strain SS14)</name>
    <dbReference type="NCBI Taxonomy" id="990650"/>
    <lineage>
        <taxon>Eukaryota</taxon>
        <taxon>Fungi</taxon>
        <taxon>Dikarya</taxon>
        <taxon>Basidiomycota</taxon>
        <taxon>Agaricomycotina</taxon>
        <taxon>Agaricomycetes</taxon>
        <taxon>Phallomycetidae</taxon>
        <taxon>Geastrales</taxon>
        <taxon>Sphaerobolaceae</taxon>
        <taxon>Sphaerobolus</taxon>
    </lineage>
</organism>
<gene>
    <name evidence="2" type="ORF">M422DRAFT_277319</name>
</gene>
<reference evidence="2 3" key="1">
    <citation type="submission" date="2014-06" db="EMBL/GenBank/DDBJ databases">
        <title>Evolutionary Origins and Diversification of the Mycorrhizal Mutualists.</title>
        <authorList>
            <consortium name="DOE Joint Genome Institute"/>
            <consortium name="Mycorrhizal Genomics Consortium"/>
            <person name="Kohler A."/>
            <person name="Kuo A."/>
            <person name="Nagy L.G."/>
            <person name="Floudas D."/>
            <person name="Copeland A."/>
            <person name="Barry K.W."/>
            <person name="Cichocki N."/>
            <person name="Veneault-Fourrey C."/>
            <person name="LaButti K."/>
            <person name="Lindquist E.A."/>
            <person name="Lipzen A."/>
            <person name="Lundell T."/>
            <person name="Morin E."/>
            <person name="Murat C."/>
            <person name="Riley R."/>
            <person name="Ohm R."/>
            <person name="Sun H."/>
            <person name="Tunlid A."/>
            <person name="Henrissat B."/>
            <person name="Grigoriev I.V."/>
            <person name="Hibbett D.S."/>
            <person name="Martin F."/>
        </authorList>
    </citation>
    <scope>NUCLEOTIDE SEQUENCE [LARGE SCALE GENOMIC DNA]</scope>
    <source>
        <strain evidence="2 3">SS14</strain>
    </source>
</reference>
<dbReference type="HOGENOM" id="CLU_1526110_0_0_1"/>
<dbReference type="EMBL" id="KN838431">
    <property type="protein sequence ID" value="KIJ22310.1"/>
    <property type="molecule type" value="Genomic_DNA"/>
</dbReference>